<evidence type="ECO:0000256" key="7">
    <source>
        <dbReference type="ARBA" id="ARBA00022833"/>
    </source>
</evidence>
<dbReference type="EC" id="3.6.1.-" evidence="10"/>
<comment type="function">
    <text evidence="10">One of several proteins that assist in the late maturation steps of the functional core of the 30S ribosomal subunit. Helps release RbfA from mature subunits. May play a role in the assembly of ribosomal proteins into the subunit. Circularly permuted GTPase that catalyzes slow GTP hydrolysis, GTPase activity is stimulated by the 30S ribosomal subunit.</text>
</comment>
<dbReference type="STRING" id="407036.SAMN05216243_0044"/>
<evidence type="ECO:0000256" key="3">
    <source>
        <dbReference type="ARBA" id="ARBA00022723"/>
    </source>
</evidence>
<feature type="binding site" evidence="10">
    <location>
        <position position="284"/>
    </location>
    <ligand>
        <name>Zn(2+)</name>
        <dbReference type="ChEBI" id="CHEBI:29105"/>
    </ligand>
</feature>
<dbReference type="EMBL" id="FNFL01000010">
    <property type="protein sequence ID" value="SDK60455.1"/>
    <property type="molecule type" value="Genomic_DNA"/>
</dbReference>
<keyword evidence="5 10" id="KW-0547">Nucleotide-binding</keyword>
<dbReference type="Gene3D" id="1.10.40.50">
    <property type="entry name" value="Probable gtpase engc, domain 3"/>
    <property type="match status" value="1"/>
</dbReference>
<feature type="domain" description="CP-type G" evidence="12">
    <location>
        <begin position="99"/>
        <end position="261"/>
    </location>
</feature>
<dbReference type="Gene3D" id="3.40.50.300">
    <property type="entry name" value="P-loop containing nucleotide triphosphate hydrolases"/>
    <property type="match status" value="1"/>
</dbReference>
<feature type="domain" description="EngC GTPase" evidence="11">
    <location>
        <begin position="108"/>
        <end position="259"/>
    </location>
</feature>
<dbReference type="InterPro" id="IPR010914">
    <property type="entry name" value="RsgA_GTPase_dom"/>
</dbReference>
<dbReference type="InterPro" id="IPR012340">
    <property type="entry name" value="NA-bd_OB-fold"/>
</dbReference>
<evidence type="ECO:0000313" key="13">
    <source>
        <dbReference type="EMBL" id="SDK60455.1"/>
    </source>
</evidence>
<evidence type="ECO:0000256" key="1">
    <source>
        <dbReference type="ARBA" id="ARBA00022490"/>
    </source>
</evidence>
<dbReference type="GO" id="GO:0042274">
    <property type="term" value="P:ribosomal small subunit biogenesis"/>
    <property type="evidence" value="ECO:0007669"/>
    <property type="project" value="UniProtKB-UniRule"/>
</dbReference>
<keyword evidence="1 10" id="KW-0963">Cytoplasm</keyword>
<dbReference type="PROSITE" id="PS50936">
    <property type="entry name" value="ENGC_GTPASE"/>
    <property type="match status" value="1"/>
</dbReference>
<evidence type="ECO:0000256" key="9">
    <source>
        <dbReference type="ARBA" id="ARBA00023134"/>
    </source>
</evidence>
<keyword evidence="14" id="KW-1185">Reference proteome</keyword>
<evidence type="ECO:0000256" key="10">
    <source>
        <dbReference type="HAMAP-Rule" id="MF_01820"/>
    </source>
</evidence>
<evidence type="ECO:0000256" key="4">
    <source>
        <dbReference type="ARBA" id="ARBA00022730"/>
    </source>
</evidence>
<evidence type="ECO:0000256" key="6">
    <source>
        <dbReference type="ARBA" id="ARBA00022801"/>
    </source>
</evidence>
<reference evidence="13 14" key="1">
    <citation type="submission" date="2016-10" db="EMBL/GenBank/DDBJ databases">
        <authorList>
            <person name="de Groot N.N."/>
        </authorList>
    </citation>
    <scope>NUCLEOTIDE SEQUENCE [LARGE SCALE GENOMIC DNA]</scope>
    <source>
        <strain evidence="13 14">CGMCC 1.6502</strain>
    </source>
</reference>
<protein>
    <recommendedName>
        <fullName evidence="10">Small ribosomal subunit biogenesis GTPase RsgA</fullName>
        <ecNumber evidence="10">3.6.1.-</ecNumber>
    </recommendedName>
</protein>
<dbReference type="GO" id="GO:0005525">
    <property type="term" value="F:GTP binding"/>
    <property type="evidence" value="ECO:0007669"/>
    <property type="project" value="UniProtKB-UniRule"/>
</dbReference>
<evidence type="ECO:0000259" key="11">
    <source>
        <dbReference type="PROSITE" id="PS50936"/>
    </source>
</evidence>
<keyword evidence="7 10" id="KW-0862">Zinc</keyword>
<dbReference type="Pfam" id="PF03193">
    <property type="entry name" value="RsgA_GTPase"/>
    <property type="match status" value="1"/>
</dbReference>
<dbReference type="Proteomes" id="UP000198694">
    <property type="component" value="Unassembled WGS sequence"/>
</dbReference>
<dbReference type="InterPro" id="IPR027417">
    <property type="entry name" value="P-loop_NTPase"/>
</dbReference>
<dbReference type="PANTHER" id="PTHR32120">
    <property type="entry name" value="SMALL RIBOSOMAL SUBUNIT BIOGENESIS GTPASE RSGA"/>
    <property type="match status" value="1"/>
</dbReference>
<comment type="subcellular location">
    <subcellularLocation>
        <location evidence="10">Cytoplasm</location>
    </subcellularLocation>
</comment>
<dbReference type="SUPFAM" id="SSF50249">
    <property type="entry name" value="Nucleic acid-binding proteins"/>
    <property type="match status" value="1"/>
</dbReference>
<evidence type="ECO:0000256" key="8">
    <source>
        <dbReference type="ARBA" id="ARBA00022884"/>
    </source>
</evidence>
<evidence type="ECO:0000259" key="12">
    <source>
        <dbReference type="PROSITE" id="PS51721"/>
    </source>
</evidence>
<keyword evidence="9 10" id="KW-0342">GTP-binding</keyword>
<keyword evidence="4 10" id="KW-0699">rRNA-binding</keyword>
<evidence type="ECO:0000313" key="14">
    <source>
        <dbReference type="Proteomes" id="UP000198694"/>
    </source>
</evidence>
<comment type="cofactor">
    <cofactor evidence="10">
        <name>Zn(2+)</name>
        <dbReference type="ChEBI" id="CHEBI:29105"/>
    </cofactor>
    <text evidence="10">Binds 1 zinc ion per subunit.</text>
</comment>
<dbReference type="AlphaFoldDB" id="A0A1G9D9L5"/>
<keyword evidence="2 10" id="KW-0690">Ribosome biogenesis</keyword>
<feature type="binding site" evidence="10">
    <location>
        <begin position="203"/>
        <end position="211"/>
    </location>
    <ligand>
        <name>GTP</name>
        <dbReference type="ChEBI" id="CHEBI:37565"/>
    </ligand>
</feature>
<dbReference type="CDD" id="cd01854">
    <property type="entry name" value="YjeQ_EngC"/>
    <property type="match status" value="1"/>
</dbReference>
<dbReference type="HAMAP" id="MF_01820">
    <property type="entry name" value="GTPase_RsgA"/>
    <property type="match status" value="1"/>
</dbReference>
<dbReference type="GO" id="GO:0019843">
    <property type="term" value="F:rRNA binding"/>
    <property type="evidence" value="ECO:0007669"/>
    <property type="project" value="UniProtKB-KW"/>
</dbReference>
<proteinExistence type="inferred from homology"/>
<sequence>MYELNTLGYQSFFENQVESADYQPGRIATAANGIYKIFSPQGELQAQVSGKFHHMAIEARDYPCVGDWVLYQPISNELKGVIHKVLNRKSLISRHAAGEKQEEQLMAANVDTVFLVNALNQDFNVRRMERYLTQVYESGAAPVFILTKKDLCEEQEVADKIQAVEEIAFGVPIITVDALHVNNDEMEQIKRFLDLGKTISLLGSSGVGKSTLINRLLGKEVQKTQDIREDDAKGRHTTTHRELFLLPDGGVIIDTPGMRELQLWTGEDAANQTFRDIEALAERCKFRDCRHDQEPGCAIKEAIDGGELSSERYKSYRKLQREAKFLDLKEKYGAHRATRIQVEELYKGTW</sequence>
<accession>A0A1G9D9L5</accession>
<feature type="binding site" evidence="10">
    <location>
        <position position="297"/>
    </location>
    <ligand>
        <name>Zn(2+)</name>
        <dbReference type="ChEBI" id="CHEBI:29105"/>
    </ligand>
</feature>
<feature type="binding site" evidence="10">
    <location>
        <position position="291"/>
    </location>
    <ligand>
        <name>Zn(2+)</name>
        <dbReference type="ChEBI" id="CHEBI:29105"/>
    </ligand>
</feature>
<keyword evidence="6 10" id="KW-0378">Hydrolase</keyword>
<feature type="binding site" evidence="10">
    <location>
        <begin position="147"/>
        <end position="150"/>
    </location>
    <ligand>
        <name>GTP</name>
        <dbReference type="ChEBI" id="CHEBI:37565"/>
    </ligand>
</feature>
<dbReference type="SUPFAM" id="SSF52540">
    <property type="entry name" value="P-loop containing nucleoside triphosphate hydrolases"/>
    <property type="match status" value="1"/>
</dbReference>
<dbReference type="GO" id="GO:0046872">
    <property type="term" value="F:metal ion binding"/>
    <property type="evidence" value="ECO:0007669"/>
    <property type="project" value="UniProtKB-KW"/>
</dbReference>
<dbReference type="PROSITE" id="PS51721">
    <property type="entry name" value="G_CP"/>
    <property type="match status" value="1"/>
</dbReference>
<evidence type="ECO:0000256" key="2">
    <source>
        <dbReference type="ARBA" id="ARBA00022517"/>
    </source>
</evidence>
<keyword evidence="8 10" id="KW-0694">RNA-binding</keyword>
<name>A0A1G9D9L5_9BACI</name>
<organism evidence="13 14">
    <name type="scientific">Sediminibacillus albus</name>
    <dbReference type="NCBI Taxonomy" id="407036"/>
    <lineage>
        <taxon>Bacteria</taxon>
        <taxon>Bacillati</taxon>
        <taxon>Bacillota</taxon>
        <taxon>Bacilli</taxon>
        <taxon>Bacillales</taxon>
        <taxon>Bacillaceae</taxon>
        <taxon>Sediminibacillus</taxon>
    </lineage>
</organism>
<feature type="binding site" evidence="10">
    <location>
        <position position="289"/>
    </location>
    <ligand>
        <name>Zn(2+)</name>
        <dbReference type="ChEBI" id="CHEBI:29105"/>
    </ligand>
</feature>
<gene>
    <name evidence="10" type="primary">rsgA</name>
    <name evidence="13" type="ORF">SAMN05216243_0044</name>
</gene>
<comment type="subunit">
    <text evidence="10">Monomer. Associates with 30S ribosomal subunit, binds 16S rRNA.</text>
</comment>
<dbReference type="NCBIfam" id="TIGR00157">
    <property type="entry name" value="ribosome small subunit-dependent GTPase A"/>
    <property type="match status" value="1"/>
</dbReference>
<dbReference type="GO" id="GO:0005737">
    <property type="term" value="C:cytoplasm"/>
    <property type="evidence" value="ECO:0007669"/>
    <property type="project" value="UniProtKB-SubCell"/>
</dbReference>
<dbReference type="InterPro" id="IPR030378">
    <property type="entry name" value="G_CP_dom"/>
</dbReference>
<comment type="similarity">
    <text evidence="10">Belongs to the TRAFAC class YlqF/YawG GTPase family. RsgA subfamily.</text>
</comment>
<evidence type="ECO:0000256" key="5">
    <source>
        <dbReference type="ARBA" id="ARBA00022741"/>
    </source>
</evidence>
<dbReference type="Gene3D" id="2.40.50.140">
    <property type="entry name" value="Nucleic acid-binding proteins"/>
    <property type="match status" value="1"/>
</dbReference>
<keyword evidence="3 10" id="KW-0479">Metal-binding</keyword>
<dbReference type="GO" id="GO:0003924">
    <property type="term" value="F:GTPase activity"/>
    <property type="evidence" value="ECO:0007669"/>
    <property type="project" value="UniProtKB-UniRule"/>
</dbReference>
<dbReference type="InterPro" id="IPR004881">
    <property type="entry name" value="Ribosome_biogen_GTPase_RsgA"/>
</dbReference>
<dbReference type="RefSeq" id="WP_245690190.1">
    <property type="nucleotide sequence ID" value="NZ_FNFL01000010.1"/>
</dbReference>
<dbReference type="PANTHER" id="PTHR32120:SF10">
    <property type="entry name" value="SMALL RIBOSOMAL SUBUNIT BIOGENESIS GTPASE RSGA"/>
    <property type="match status" value="1"/>
</dbReference>